<keyword evidence="7" id="KW-0793">Thylakoid</keyword>
<dbReference type="KEGG" id="dal:Dalk_3630"/>
<dbReference type="PANTHER" id="PTHR34264">
    <property type="entry name" value="ATP SYNTHASE SUBUNIT B, CHLOROPLASTIC"/>
    <property type="match status" value="1"/>
</dbReference>
<protein>
    <recommendedName>
        <fullName evidence="14">ATP synthase subunit b</fullName>
    </recommendedName>
    <alternativeName>
        <fullName evidence="14">ATP synthase F(0) sector subunit b</fullName>
    </alternativeName>
    <alternativeName>
        <fullName evidence="14">ATPase subunit I</fullName>
    </alternativeName>
    <alternativeName>
        <fullName evidence="14">F-type ATPase subunit b</fullName>
        <shortName evidence="14">F-ATPase subunit b</shortName>
    </alternativeName>
</protein>
<evidence type="ECO:0000256" key="1">
    <source>
        <dbReference type="ARBA" id="ARBA00022448"/>
    </source>
</evidence>
<dbReference type="GO" id="GO:0005886">
    <property type="term" value="C:plasma membrane"/>
    <property type="evidence" value="ECO:0007669"/>
    <property type="project" value="UniProtKB-SubCell"/>
</dbReference>
<dbReference type="AlphaFoldDB" id="B8FGT8"/>
<accession>B8FGT8</accession>
<comment type="function">
    <text evidence="11">Component of the F(0) channel, it forms part of the peripheral stalk, linking F(1) to F(0). The b'-subunit is a diverged and duplicated form of b found in plants and photosynthetic bacteria.</text>
</comment>
<gene>
    <name evidence="14" type="primary">atpF</name>
    <name evidence="18" type="ordered locus">Dalk_3630</name>
</gene>
<evidence type="ECO:0000256" key="10">
    <source>
        <dbReference type="ARBA" id="ARBA00025198"/>
    </source>
</evidence>
<dbReference type="EMBL" id="CP001322">
    <property type="protein sequence ID" value="ACL05318.1"/>
    <property type="molecule type" value="Genomic_DNA"/>
</dbReference>
<dbReference type="GO" id="GO:0012505">
    <property type="term" value="C:endomembrane system"/>
    <property type="evidence" value="ECO:0007669"/>
    <property type="project" value="UniProtKB-SubCell"/>
</dbReference>
<evidence type="ECO:0000256" key="13">
    <source>
        <dbReference type="ARBA" id="ARBA00037847"/>
    </source>
</evidence>
<dbReference type="Gene3D" id="6.10.280.220">
    <property type="match status" value="1"/>
</dbReference>
<keyword evidence="3 14" id="KW-0812">Transmembrane</keyword>
<feature type="chain" id="PRO_5002869094" description="ATP synthase subunit b" evidence="17">
    <location>
        <begin position="32"/>
        <end position="234"/>
    </location>
</feature>
<reference evidence="18 19" key="1">
    <citation type="journal article" date="2012" name="Environ. Microbiol.">
        <title>The genome sequence of Desulfatibacillum alkenivorans AK-01: a blueprint for anaerobic alkane oxidation.</title>
        <authorList>
            <person name="Callaghan A.V."/>
            <person name="Morris B.E."/>
            <person name="Pereira I.A."/>
            <person name="McInerney M.J."/>
            <person name="Austin R.N."/>
            <person name="Groves J.T."/>
            <person name="Kukor J.J."/>
            <person name="Suflita J.M."/>
            <person name="Young L.Y."/>
            <person name="Zylstra G.J."/>
            <person name="Wawrik B."/>
        </authorList>
    </citation>
    <scope>NUCLEOTIDE SEQUENCE [LARGE SCALE GENOMIC DNA]</scope>
    <source>
        <strain evidence="18 19">AK-01</strain>
    </source>
</reference>
<comment type="similarity">
    <text evidence="14 15">Belongs to the ATPase B chain family.</text>
</comment>
<evidence type="ECO:0000256" key="4">
    <source>
        <dbReference type="ARBA" id="ARBA00022781"/>
    </source>
</evidence>
<keyword evidence="17" id="KW-0732">Signal</keyword>
<comment type="subunit">
    <text evidence="12">F-type ATPases have 2 components, F(1) - the catalytic core - and F(0) - the membrane proton channel. F(1) has five subunits: alpha(3), beta(3), gamma(1), delta(1), epsilon(1). F(0) has four main subunits: a(1), b(2) and c(10-14). The alpha and beta chains form an alternating ring which encloses part of the gamma chain. F(1) is attached to F(0) by a central stalk formed by the gamma and epsilon chains, while a peripheral stalk is formed by the delta and b chains.</text>
</comment>
<feature type="coiled-coil region" evidence="16">
    <location>
        <begin position="105"/>
        <end position="186"/>
    </location>
</feature>
<evidence type="ECO:0000256" key="11">
    <source>
        <dbReference type="ARBA" id="ARBA00025614"/>
    </source>
</evidence>
<name>B8FGT8_DESAL</name>
<dbReference type="InterPro" id="IPR005864">
    <property type="entry name" value="ATP_synth_F0_bsu_bac"/>
</dbReference>
<keyword evidence="8 14" id="KW-0472">Membrane</keyword>
<dbReference type="RefSeq" id="WP_015948375.1">
    <property type="nucleotide sequence ID" value="NC_011768.1"/>
</dbReference>
<organism evidence="18 19">
    <name type="scientific">Desulfatibacillum aliphaticivorans</name>
    <dbReference type="NCBI Taxonomy" id="218208"/>
    <lineage>
        <taxon>Bacteria</taxon>
        <taxon>Pseudomonadati</taxon>
        <taxon>Thermodesulfobacteriota</taxon>
        <taxon>Desulfobacteria</taxon>
        <taxon>Desulfobacterales</taxon>
        <taxon>Desulfatibacillaceae</taxon>
        <taxon>Desulfatibacillum</taxon>
    </lineage>
</organism>
<proteinExistence type="inferred from homology"/>
<evidence type="ECO:0000256" key="9">
    <source>
        <dbReference type="ARBA" id="ARBA00023310"/>
    </source>
</evidence>
<evidence type="ECO:0000256" key="3">
    <source>
        <dbReference type="ARBA" id="ARBA00022692"/>
    </source>
</evidence>
<evidence type="ECO:0000313" key="19">
    <source>
        <dbReference type="Proteomes" id="UP000000739"/>
    </source>
</evidence>
<comment type="subcellular location">
    <subcellularLocation>
        <location evidence="14">Cell inner membrane</location>
        <topology evidence="14">Single-pass membrane protein</topology>
    </subcellularLocation>
    <subcellularLocation>
        <location evidence="13">Endomembrane system</location>
        <topology evidence="13">Single-pass membrane protein</topology>
    </subcellularLocation>
</comment>
<dbReference type="InterPro" id="IPR002146">
    <property type="entry name" value="ATP_synth_b/b'su_bac/chlpt"/>
</dbReference>
<dbReference type="Pfam" id="PF00430">
    <property type="entry name" value="ATP-synt_B"/>
    <property type="match status" value="1"/>
</dbReference>
<comment type="subunit">
    <text evidence="14">F-type ATPases have 2 components, F(1) - the catalytic core - and F(0) - the membrane proton channel. F(1) has five subunits: alpha(3), beta(3), gamma(1), delta(1), epsilon(1). F(0) has three main subunits: a(1), b(2) and c(10-14). The alpha and beta chains form an alternating ring which encloses part of the gamma chain. F(1) is attached to F(0) by a central stalk formed by the gamma and epsilon chains, while a peripheral stalk is formed by the delta and b chains.</text>
</comment>
<dbReference type="GO" id="GO:0046933">
    <property type="term" value="F:proton-transporting ATP synthase activity, rotational mechanism"/>
    <property type="evidence" value="ECO:0007669"/>
    <property type="project" value="UniProtKB-UniRule"/>
</dbReference>
<keyword evidence="14" id="KW-0997">Cell inner membrane</keyword>
<keyword evidence="14" id="KW-1003">Cell membrane</keyword>
<keyword evidence="2 14" id="KW-0138">CF(0)</keyword>
<dbReference type="CDD" id="cd06503">
    <property type="entry name" value="ATP-synt_Fo_b"/>
    <property type="match status" value="1"/>
</dbReference>
<dbReference type="HAMAP" id="MF_01398">
    <property type="entry name" value="ATP_synth_b_bprime"/>
    <property type="match status" value="1"/>
</dbReference>
<evidence type="ECO:0000256" key="2">
    <source>
        <dbReference type="ARBA" id="ARBA00022547"/>
    </source>
</evidence>
<dbReference type="eggNOG" id="COG0711">
    <property type="taxonomic scope" value="Bacteria"/>
</dbReference>
<evidence type="ECO:0000256" key="15">
    <source>
        <dbReference type="RuleBase" id="RU003848"/>
    </source>
</evidence>
<keyword evidence="5 14" id="KW-1133">Transmembrane helix</keyword>
<keyword evidence="16" id="KW-0175">Coiled coil</keyword>
<feature type="signal peptide" evidence="17">
    <location>
        <begin position="1"/>
        <end position="31"/>
    </location>
</feature>
<comment type="function">
    <text evidence="10 14">F(1)F(0) ATP synthase produces ATP from ADP in the presence of a proton or sodium gradient. F-type ATPases consist of two structural domains, F(1) containing the extramembraneous catalytic core and F(0) containing the membrane proton channel, linked together by a central stalk and a peripheral stalk. During catalysis, ATP synthesis in the catalytic domain of F(1) is coupled via a rotary mechanism of the central stalk subunits to proton translocation.</text>
</comment>
<dbReference type="GO" id="GO:0045259">
    <property type="term" value="C:proton-transporting ATP synthase complex"/>
    <property type="evidence" value="ECO:0007669"/>
    <property type="project" value="UniProtKB-KW"/>
</dbReference>
<evidence type="ECO:0000256" key="12">
    <source>
        <dbReference type="ARBA" id="ARBA00026054"/>
    </source>
</evidence>
<evidence type="ECO:0000256" key="16">
    <source>
        <dbReference type="SAM" id="Coils"/>
    </source>
</evidence>
<evidence type="ECO:0000256" key="7">
    <source>
        <dbReference type="ARBA" id="ARBA00023078"/>
    </source>
</evidence>
<keyword evidence="4 14" id="KW-0375">Hydrogen ion transport</keyword>
<evidence type="ECO:0000256" key="17">
    <source>
        <dbReference type="SAM" id="SignalP"/>
    </source>
</evidence>
<dbReference type="PANTHER" id="PTHR34264:SF3">
    <property type="entry name" value="ATP SYNTHASE SUBUNIT B, CHLOROPLASTIC"/>
    <property type="match status" value="1"/>
</dbReference>
<sequence length="234" mass="25618">MKLLKALPRKKTAWLGLCLAAVLIFAPWTMAGETTAHGEAAAHAEAVHADAAHGEAAHGEAAAHGGEGGHGASDWKTWKDIDYQKVLNFAILFGFLFWVVRKPAGAALTGRIEDIQKELDDLEARRKAASEEVAAINARLQNLEGEAQKIVDDYVAQGEAAREKILAEARKAADRLTDQAQRHMEHEVADAKKRLRTEILEKAIAMGEQLIAKNITEQDQDRLVGEYLDKVVTQ</sequence>
<keyword evidence="1 14" id="KW-0813">Transport</keyword>
<evidence type="ECO:0000256" key="5">
    <source>
        <dbReference type="ARBA" id="ARBA00022989"/>
    </source>
</evidence>
<keyword evidence="9 14" id="KW-0066">ATP synthesis</keyword>
<evidence type="ECO:0000256" key="6">
    <source>
        <dbReference type="ARBA" id="ARBA00023065"/>
    </source>
</evidence>
<evidence type="ECO:0000256" key="8">
    <source>
        <dbReference type="ARBA" id="ARBA00023136"/>
    </source>
</evidence>
<dbReference type="NCBIfam" id="TIGR01144">
    <property type="entry name" value="ATP_synt_b"/>
    <property type="match status" value="1"/>
</dbReference>
<evidence type="ECO:0000256" key="14">
    <source>
        <dbReference type="HAMAP-Rule" id="MF_01398"/>
    </source>
</evidence>
<evidence type="ECO:0000313" key="18">
    <source>
        <dbReference type="EMBL" id="ACL05318.1"/>
    </source>
</evidence>
<keyword evidence="6 14" id="KW-0406">Ion transport</keyword>
<dbReference type="HOGENOM" id="CLU_079215_3_1_7"/>
<dbReference type="Proteomes" id="UP000000739">
    <property type="component" value="Chromosome"/>
</dbReference>
<keyword evidence="19" id="KW-1185">Reference proteome</keyword>